<dbReference type="SUPFAM" id="SSF51182">
    <property type="entry name" value="RmlC-like cupins"/>
    <property type="match status" value="1"/>
</dbReference>
<dbReference type="InterPro" id="IPR011051">
    <property type="entry name" value="RmlC_Cupin_sf"/>
</dbReference>
<dbReference type="Pfam" id="PF12973">
    <property type="entry name" value="Cupin_7"/>
    <property type="match status" value="1"/>
</dbReference>
<dbReference type="InterPro" id="IPR014710">
    <property type="entry name" value="RmlC-like_jellyroll"/>
</dbReference>
<dbReference type="RefSeq" id="WP_098523717.1">
    <property type="nucleotide sequence ID" value="NZ_NUYJ01000136.1"/>
</dbReference>
<gene>
    <name evidence="2" type="ORF">COK38_18560</name>
</gene>
<proteinExistence type="predicted"/>
<comment type="caution">
    <text evidence="2">The sequence shown here is derived from an EMBL/GenBank/DDBJ whole genome shotgun (WGS) entry which is preliminary data.</text>
</comment>
<dbReference type="InterPro" id="IPR025979">
    <property type="entry name" value="ChrR-like_cupin_dom"/>
</dbReference>
<dbReference type="AlphaFoldDB" id="A0AA44TDE3"/>
<reference evidence="2 3" key="1">
    <citation type="submission" date="2017-09" db="EMBL/GenBank/DDBJ databases">
        <title>Large-scale bioinformatics analysis of Bacillus genomes uncovers conserved roles of natural products in bacterial physiology.</title>
        <authorList>
            <consortium name="Agbiome Team Llc"/>
            <person name="Bleich R.M."/>
            <person name="Grubbs K.J."/>
            <person name="Santa Maria K.C."/>
            <person name="Allen S.E."/>
            <person name="Farag S."/>
            <person name="Shank E.A."/>
            <person name="Bowers A."/>
        </authorList>
    </citation>
    <scope>NUCLEOTIDE SEQUENCE [LARGE SCALE GENOMIC DNA]</scope>
    <source>
        <strain evidence="2 3">AFS067272</strain>
    </source>
</reference>
<sequence>MNLEAKEFIKILKDNEQLWNDSELVGSKIKSYWGNEDEKEVFIAKFAPDTFVPLHDHPGREFTYVLKGEMRVNNKEFYTGDFLTAGPGDCHEILFVKETVCLIITEKNIQFIN</sequence>
<dbReference type="Proteomes" id="UP000226357">
    <property type="component" value="Unassembled WGS sequence"/>
</dbReference>
<organism evidence="2 3">
    <name type="scientific">Bacillus cereus</name>
    <dbReference type="NCBI Taxonomy" id="1396"/>
    <lineage>
        <taxon>Bacteria</taxon>
        <taxon>Bacillati</taxon>
        <taxon>Bacillota</taxon>
        <taxon>Bacilli</taxon>
        <taxon>Bacillales</taxon>
        <taxon>Bacillaceae</taxon>
        <taxon>Bacillus</taxon>
        <taxon>Bacillus cereus group</taxon>
    </lineage>
</organism>
<name>A0AA44TDE3_BACCE</name>
<evidence type="ECO:0000259" key="1">
    <source>
        <dbReference type="Pfam" id="PF12973"/>
    </source>
</evidence>
<dbReference type="EMBL" id="NVBO01000196">
    <property type="protein sequence ID" value="PFR98702.1"/>
    <property type="molecule type" value="Genomic_DNA"/>
</dbReference>
<accession>A0AA44TDE3</accession>
<feature type="domain" description="ChrR-like cupin" evidence="1">
    <location>
        <begin position="15"/>
        <end position="106"/>
    </location>
</feature>
<evidence type="ECO:0000313" key="3">
    <source>
        <dbReference type="Proteomes" id="UP000226357"/>
    </source>
</evidence>
<protein>
    <recommendedName>
        <fullName evidence="1">ChrR-like cupin domain-containing protein</fullName>
    </recommendedName>
</protein>
<dbReference type="Gene3D" id="2.60.120.10">
    <property type="entry name" value="Jelly Rolls"/>
    <property type="match status" value="1"/>
</dbReference>
<evidence type="ECO:0000313" key="2">
    <source>
        <dbReference type="EMBL" id="PFR98702.1"/>
    </source>
</evidence>